<dbReference type="GO" id="GO:0009002">
    <property type="term" value="F:serine-type D-Ala-D-Ala carboxypeptidase activity"/>
    <property type="evidence" value="ECO:0007669"/>
    <property type="project" value="InterPro"/>
</dbReference>
<keyword evidence="3" id="KW-0378">Hydrolase</keyword>
<dbReference type="Pfam" id="PF00768">
    <property type="entry name" value="Peptidase_S11"/>
    <property type="match status" value="1"/>
</dbReference>
<evidence type="ECO:0000256" key="8">
    <source>
        <dbReference type="PIRSR" id="PIRSR618044-2"/>
    </source>
</evidence>
<feature type="active site" evidence="7">
    <location>
        <position position="130"/>
    </location>
</feature>
<evidence type="ECO:0000313" key="12">
    <source>
        <dbReference type="EMBL" id="HJC51418.1"/>
    </source>
</evidence>
<evidence type="ECO:0000256" key="10">
    <source>
        <dbReference type="SAM" id="SignalP"/>
    </source>
</evidence>
<organism evidence="12 13">
    <name type="scientific">Candidatus Anaerostipes avistercoris</name>
    <dbReference type="NCBI Taxonomy" id="2838462"/>
    <lineage>
        <taxon>Bacteria</taxon>
        <taxon>Bacillati</taxon>
        <taxon>Bacillota</taxon>
        <taxon>Clostridia</taxon>
        <taxon>Lachnospirales</taxon>
        <taxon>Lachnospiraceae</taxon>
        <taxon>Anaerostipes</taxon>
    </lineage>
</organism>
<dbReference type="PRINTS" id="PR00725">
    <property type="entry name" value="DADACBPTASE1"/>
</dbReference>
<dbReference type="GO" id="GO:0071555">
    <property type="term" value="P:cell wall organization"/>
    <property type="evidence" value="ECO:0007669"/>
    <property type="project" value="UniProtKB-KW"/>
</dbReference>
<dbReference type="SUPFAM" id="SSF56601">
    <property type="entry name" value="beta-lactamase/transpeptidase-like"/>
    <property type="match status" value="1"/>
</dbReference>
<accession>A0A9D2T8X0</accession>
<evidence type="ECO:0000256" key="6">
    <source>
        <dbReference type="ARBA" id="ARBA00023316"/>
    </source>
</evidence>
<dbReference type="InterPro" id="IPR001967">
    <property type="entry name" value="Peptidase_S11_N"/>
</dbReference>
<keyword evidence="4" id="KW-0133">Cell shape</keyword>
<dbReference type="PANTHER" id="PTHR21581:SF33">
    <property type="entry name" value="D-ALANYL-D-ALANINE CARBOXYPEPTIDASE DACB"/>
    <property type="match status" value="1"/>
</dbReference>
<reference evidence="12" key="1">
    <citation type="journal article" date="2021" name="PeerJ">
        <title>Extensive microbial diversity within the chicken gut microbiome revealed by metagenomics and culture.</title>
        <authorList>
            <person name="Gilroy R."/>
            <person name="Ravi A."/>
            <person name="Getino M."/>
            <person name="Pursley I."/>
            <person name="Horton D.L."/>
            <person name="Alikhan N.F."/>
            <person name="Baker D."/>
            <person name="Gharbi K."/>
            <person name="Hall N."/>
            <person name="Watson M."/>
            <person name="Adriaenssens E.M."/>
            <person name="Foster-Nyarko E."/>
            <person name="Jarju S."/>
            <person name="Secka A."/>
            <person name="Antonio M."/>
            <person name="Oren A."/>
            <person name="Chaudhuri R.R."/>
            <person name="La Ragione R."/>
            <person name="Hildebrand F."/>
            <person name="Pallen M.J."/>
        </authorList>
    </citation>
    <scope>NUCLEOTIDE SEQUENCE</scope>
    <source>
        <strain evidence="12">ChiSjej3B21-8574</strain>
    </source>
</reference>
<keyword evidence="12" id="KW-0645">Protease</keyword>
<dbReference type="Proteomes" id="UP000823904">
    <property type="component" value="Unassembled WGS sequence"/>
</dbReference>
<dbReference type="GO" id="GO:0009252">
    <property type="term" value="P:peptidoglycan biosynthetic process"/>
    <property type="evidence" value="ECO:0007669"/>
    <property type="project" value="UniProtKB-KW"/>
</dbReference>
<dbReference type="InterPro" id="IPR012338">
    <property type="entry name" value="Beta-lactam/transpept-like"/>
</dbReference>
<evidence type="ECO:0000256" key="4">
    <source>
        <dbReference type="ARBA" id="ARBA00022960"/>
    </source>
</evidence>
<evidence type="ECO:0000256" key="1">
    <source>
        <dbReference type="ARBA" id="ARBA00007164"/>
    </source>
</evidence>
<evidence type="ECO:0000256" key="5">
    <source>
        <dbReference type="ARBA" id="ARBA00022984"/>
    </source>
</evidence>
<feature type="active site" description="Acyl-ester intermediate" evidence="7">
    <location>
        <position position="71"/>
    </location>
</feature>
<evidence type="ECO:0000256" key="3">
    <source>
        <dbReference type="ARBA" id="ARBA00022801"/>
    </source>
</evidence>
<name>A0A9D2T8X0_9FIRM</name>
<keyword evidence="6" id="KW-0961">Cell wall biogenesis/degradation</keyword>
<evidence type="ECO:0000256" key="2">
    <source>
        <dbReference type="ARBA" id="ARBA00022729"/>
    </source>
</evidence>
<comment type="caution">
    <text evidence="12">The sequence shown here is derived from an EMBL/GenBank/DDBJ whole genome shotgun (WGS) entry which is preliminary data.</text>
</comment>
<keyword evidence="5" id="KW-0573">Peptidoglycan synthesis</keyword>
<dbReference type="GO" id="GO:0006508">
    <property type="term" value="P:proteolysis"/>
    <property type="evidence" value="ECO:0007669"/>
    <property type="project" value="InterPro"/>
</dbReference>
<dbReference type="EMBL" id="DWWD01000047">
    <property type="protein sequence ID" value="HJC51418.1"/>
    <property type="molecule type" value="Genomic_DNA"/>
</dbReference>
<gene>
    <name evidence="12" type="ORF">H9754_12770</name>
</gene>
<dbReference type="GO" id="GO:0008360">
    <property type="term" value="P:regulation of cell shape"/>
    <property type="evidence" value="ECO:0007669"/>
    <property type="project" value="UniProtKB-KW"/>
</dbReference>
<feature type="domain" description="Peptidase S11 D-alanyl-D-alanine carboxypeptidase A N-terminal" evidence="11">
    <location>
        <begin position="34"/>
        <end position="271"/>
    </location>
</feature>
<dbReference type="PANTHER" id="PTHR21581">
    <property type="entry name" value="D-ALANYL-D-ALANINE CARBOXYPEPTIDASE"/>
    <property type="match status" value="1"/>
</dbReference>
<dbReference type="Gene3D" id="3.40.710.10">
    <property type="entry name" value="DD-peptidase/beta-lactamase superfamily"/>
    <property type="match status" value="1"/>
</dbReference>
<feature type="binding site" evidence="8">
    <location>
        <position position="242"/>
    </location>
    <ligand>
        <name>substrate</name>
    </ligand>
</feature>
<dbReference type="AlphaFoldDB" id="A0A9D2T8X0"/>
<feature type="active site" description="Proton acceptor" evidence="7">
    <location>
        <position position="74"/>
    </location>
</feature>
<dbReference type="InterPro" id="IPR018044">
    <property type="entry name" value="Peptidase_S11"/>
</dbReference>
<keyword evidence="12" id="KW-0121">Carboxypeptidase</keyword>
<feature type="signal peptide" evidence="10">
    <location>
        <begin position="1"/>
        <end position="25"/>
    </location>
</feature>
<evidence type="ECO:0000256" key="7">
    <source>
        <dbReference type="PIRSR" id="PIRSR618044-1"/>
    </source>
</evidence>
<protein>
    <submittedName>
        <fullName evidence="12">D-alanyl-D-alanine carboxypeptidase</fullName>
    </submittedName>
</protein>
<keyword evidence="2 10" id="KW-0732">Signal</keyword>
<evidence type="ECO:0000259" key="11">
    <source>
        <dbReference type="Pfam" id="PF00768"/>
    </source>
</evidence>
<feature type="chain" id="PRO_5039194459" evidence="10">
    <location>
        <begin position="26"/>
        <end position="368"/>
    </location>
</feature>
<comment type="similarity">
    <text evidence="1 9">Belongs to the peptidase S11 family.</text>
</comment>
<reference evidence="12" key="2">
    <citation type="submission" date="2021-04" db="EMBL/GenBank/DDBJ databases">
        <authorList>
            <person name="Gilroy R."/>
        </authorList>
    </citation>
    <scope>NUCLEOTIDE SEQUENCE</scope>
    <source>
        <strain evidence="12">ChiSjej3B21-8574</strain>
    </source>
</reference>
<proteinExistence type="inferred from homology"/>
<evidence type="ECO:0000313" key="13">
    <source>
        <dbReference type="Proteomes" id="UP000823904"/>
    </source>
</evidence>
<sequence length="368" mass="40758">MIRIWKILAVMVICVMAMSTKTIFAAGGVAAKKKTSAEQPEIDGRAGIVMDAKTGKILFQKNINEKHYPASITKILTTLVAIENNDDLYGEVTFSGETVNTLEEGSTHIGIQEGETLPLIDVLYAIMLESANEACNGAAEYTAGSNKEFVKLMNEKAKELGCDHSHFVTTNGLHDDDHYVTAKDMATITKAALENETFRKIACSSNYYITPTNKSKEARQLWNHHKMVKKTMFPYEGIEGGKTGYTTRAGGTLVTFVKRDNLELICVVLQGNGYELYKDTIKMLDYAYDNYKVVTPFKGIQNVIQDNGLGILKAGNQLPANSLQLGDLDDVSILLEKSQDEEKLSYRSKGKNLYVDYNGKNIGKVQIY</sequence>
<evidence type="ECO:0000256" key="9">
    <source>
        <dbReference type="RuleBase" id="RU004016"/>
    </source>
</evidence>